<dbReference type="GO" id="GO:0032993">
    <property type="term" value="C:protein-DNA complex"/>
    <property type="evidence" value="ECO:0007669"/>
    <property type="project" value="TreeGrafter"/>
</dbReference>
<dbReference type="Pfam" id="PF00816">
    <property type="entry name" value="Histone_HNS"/>
    <property type="match status" value="1"/>
</dbReference>
<dbReference type="InterPro" id="IPR027444">
    <property type="entry name" value="H-NS_C_dom"/>
</dbReference>
<evidence type="ECO:0000256" key="1">
    <source>
        <dbReference type="ARBA" id="ARBA00004453"/>
    </source>
</evidence>
<comment type="caution">
    <text evidence="7">The sequence shown here is derived from an EMBL/GenBank/DDBJ whole genome shotgun (WGS) entry which is preliminary data.</text>
</comment>
<dbReference type="GO" id="GO:0000976">
    <property type="term" value="F:transcription cis-regulatory region binding"/>
    <property type="evidence" value="ECO:0007669"/>
    <property type="project" value="TreeGrafter"/>
</dbReference>
<evidence type="ECO:0000313" key="8">
    <source>
        <dbReference type="Proteomes" id="UP000655796"/>
    </source>
</evidence>
<dbReference type="Gene3D" id="4.10.430.10">
    <property type="entry name" value="Histone-like protein H-NS, C-terminal domain"/>
    <property type="match status" value="1"/>
</dbReference>
<dbReference type="GO" id="GO:0009295">
    <property type="term" value="C:nucleoid"/>
    <property type="evidence" value="ECO:0007669"/>
    <property type="project" value="UniProtKB-SubCell"/>
</dbReference>
<dbReference type="PIRSF" id="PIRSF002096">
    <property type="entry name" value="HnS"/>
    <property type="match status" value="1"/>
</dbReference>
<evidence type="ECO:0000256" key="4">
    <source>
        <dbReference type="ARBA" id="ARBA00023125"/>
    </source>
</evidence>
<dbReference type="GO" id="GO:0030527">
    <property type="term" value="F:structural constituent of chromatin"/>
    <property type="evidence" value="ECO:0007669"/>
    <property type="project" value="InterPro"/>
</dbReference>
<dbReference type="AlphaFoldDB" id="A0A927DBV2"/>
<dbReference type="InterPro" id="IPR037150">
    <property type="entry name" value="H-NS_C_dom_sf"/>
</dbReference>
<gene>
    <name evidence="7" type="ORF">IE986_30775</name>
</gene>
<feature type="coiled-coil region" evidence="5">
    <location>
        <begin position="29"/>
        <end position="68"/>
    </location>
</feature>
<keyword evidence="4" id="KW-0238">DNA-binding</keyword>
<name>A0A927DBV2_KLEPN</name>
<sequence length="147" mass="17271">MSENETFDATKKLLLNIRSVRVFARETSFEQLLEMQEKLNAVIEERREEAEREAAERAERERKRQELLQLIAGEGFSPEELLGLSEDAQKHAKRRCQKAPPKYQFDENGETKYWSGRGRTPKPIDEALKAGRSLDEFLIKRCFQHCW</sequence>
<dbReference type="Gene3D" id="1.10.287.1050">
    <property type="entry name" value="H-NS histone-like proteins"/>
    <property type="match status" value="1"/>
</dbReference>
<dbReference type="InterPro" id="IPR027454">
    <property type="entry name" value="Histone_HNS_N"/>
</dbReference>
<dbReference type="GO" id="GO:0005829">
    <property type="term" value="C:cytosol"/>
    <property type="evidence" value="ECO:0007669"/>
    <property type="project" value="TreeGrafter"/>
</dbReference>
<dbReference type="InterPro" id="IPR001801">
    <property type="entry name" value="Histone_HNS"/>
</dbReference>
<feature type="domain" description="DNA-binding protein H-NS-like C-terminal" evidence="6">
    <location>
        <begin position="93"/>
        <end position="139"/>
    </location>
</feature>
<dbReference type="SMART" id="SM00528">
    <property type="entry name" value="HNS"/>
    <property type="match status" value="1"/>
</dbReference>
<dbReference type="Proteomes" id="UP000655796">
    <property type="component" value="Unassembled WGS sequence"/>
</dbReference>
<dbReference type="Pfam" id="PF22470">
    <property type="entry name" value="Histone_HNS_N"/>
    <property type="match status" value="1"/>
</dbReference>
<dbReference type="GO" id="GO:0003680">
    <property type="term" value="F:minor groove of adenine-thymine-rich DNA binding"/>
    <property type="evidence" value="ECO:0007669"/>
    <property type="project" value="TreeGrafter"/>
</dbReference>
<evidence type="ECO:0000256" key="2">
    <source>
        <dbReference type="ARBA" id="ARBA00010610"/>
    </source>
</evidence>
<comment type="similarity">
    <text evidence="2">Belongs to the histone-like protein H-NS family.</text>
</comment>
<evidence type="ECO:0000256" key="3">
    <source>
        <dbReference type="ARBA" id="ARBA00022490"/>
    </source>
</evidence>
<dbReference type="SUPFAM" id="SSF81273">
    <property type="entry name" value="H-NS histone-like proteins"/>
    <property type="match status" value="2"/>
</dbReference>
<dbReference type="PANTHER" id="PTHR38097:SF2">
    <property type="entry name" value="DNA-BINDING PROTEIN STPA"/>
    <property type="match status" value="1"/>
</dbReference>
<dbReference type="EMBL" id="JACXTD010000008">
    <property type="protein sequence ID" value="MBD3702845.1"/>
    <property type="molecule type" value="Genomic_DNA"/>
</dbReference>
<accession>A0A927DBV2</accession>
<dbReference type="GO" id="GO:0003681">
    <property type="term" value="F:bent DNA binding"/>
    <property type="evidence" value="ECO:0007669"/>
    <property type="project" value="TreeGrafter"/>
</dbReference>
<proteinExistence type="inferred from homology"/>
<dbReference type="PANTHER" id="PTHR38097">
    <property type="match status" value="1"/>
</dbReference>
<evidence type="ECO:0000313" key="7">
    <source>
        <dbReference type="EMBL" id="MBD3702845.1"/>
    </source>
</evidence>
<dbReference type="GO" id="GO:0046983">
    <property type="term" value="F:protein dimerization activity"/>
    <property type="evidence" value="ECO:0007669"/>
    <property type="project" value="InterPro"/>
</dbReference>
<dbReference type="InterPro" id="IPR054180">
    <property type="entry name" value="H-NS-like_N"/>
</dbReference>
<evidence type="ECO:0000259" key="6">
    <source>
        <dbReference type="SMART" id="SM00528"/>
    </source>
</evidence>
<comment type="subcellular location">
    <subcellularLocation>
        <location evidence="1">Cytoplasm</location>
        <location evidence="1">Nucleoid</location>
    </subcellularLocation>
</comment>
<keyword evidence="5" id="KW-0175">Coiled coil</keyword>
<organism evidence="7 8">
    <name type="scientific">Klebsiella pneumoniae</name>
    <dbReference type="NCBI Taxonomy" id="573"/>
    <lineage>
        <taxon>Bacteria</taxon>
        <taxon>Pseudomonadati</taxon>
        <taxon>Pseudomonadota</taxon>
        <taxon>Gammaproteobacteria</taxon>
        <taxon>Enterobacterales</taxon>
        <taxon>Enterobacteriaceae</taxon>
        <taxon>Klebsiella/Raoultella group</taxon>
        <taxon>Klebsiella</taxon>
        <taxon>Klebsiella pneumoniae complex</taxon>
    </lineage>
</organism>
<dbReference type="GO" id="GO:0001217">
    <property type="term" value="F:DNA-binding transcription repressor activity"/>
    <property type="evidence" value="ECO:0007669"/>
    <property type="project" value="TreeGrafter"/>
</dbReference>
<protein>
    <submittedName>
        <fullName evidence="7">H-NS histone family protein</fullName>
    </submittedName>
</protein>
<evidence type="ECO:0000256" key="5">
    <source>
        <dbReference type="SAM" id="Coils"/>
    </source>
</evidence>
<reference evidence="7" key="1">
    <citation type="submission" date="2020-07" db="EMBL/GenBank/DDBJ databases">
        <title>Clinical and genomic characterization of carbapenemase-producing Enterobacterales causing secondary infections during the COVID-19 crisis at a New York City hospital.</title>
        <authorList>
            <person name="Gomez-Simmonds A."/>
            <person name="Annavajhala M.K."/>
            <person name="Uhlemann A.-C."/>
        </authorList>
    </citation>
    <scope>NUCLEOTIDE SEQUENCE</scope>
    <source>
        <strain evidence="7">NK1590</strain>
    </source>
</reference>
<keyword evidence="3" id="KW-0963">Cytoplasm</keyword>